<name>A0A397JDH9_9GLOM</name>
<dbReference type="EMBL" id="PQFF01000060">
    <property type="protein sequence ID" value="RHZ85617.1"/>
    <property type="molecule type" value="Genomic_DNA"/>
</dbReference>
<feature type="transmembrane region" description="Helical" evidence="1">
    <location>
        <begin position="80"/>
        <end position="100"/>
    </location>
</feature>
<evidence type="ECO:0000313" key="2">
    <source>
        <dbReference type="EMBL" id="RHZ85617.1"/>
    </source>
</evidence>
<evidence type="ECO:0000313" key="3">
    <source>
        <dbReference type="Proteomes" id="UP000266861"/>
    </source>
</evidence>
<dbReference type="OrthoDB" id="2387191at2759"/>
<keyword evidence="1" id="KW-0812">Transmembrane</keyword>
<reference evidence="2 3" key="1">
    <citation type="submission" date="2018-08" db="EMBL/GenBank/DDBJ databases">
        <title>Genome and evolution of the arbuscular mycorrhizal fungus Diversispora epigaea (formerly Glomus versiforme) and its bacterial endosymbionts.</title>
        <authorList>
            <person name="Sun X."/>
            <person name="Fei Z."/>
            <person name="Harrison M."/>
        </authorList>
    </citation>
    <scope>NUCLEOTIDE SEQUENCE [LARGE SCALE GENOMIC DNA]</scope>
    <source>
        <strain evidence="2 3">IT104</strain>
    </source>
</reference>
<feature type="transmembrane region" description="Helical" evidence="1">
    <location>
        <begin position="56"/>
        <end position="74"/>
    </location>
</feature>
<organism evidence="2 3">
    <name type="scientific">Diversispora epigaea</name>
    <dbReference type="NCBI Taxonomy" id="1348612"/>
    <lineage>
        <taxon>Eukaryota</taxon>
        <taxon>Fungi</taxon>
        <taxon>Fungi incertae sedis</taxon>
        <taxon>Mucoromycota</taxon>
        <taxon>Glomeromycotina</taxon>
        <taxon>Glomeromycetes</taxon>
        <taxon>Diversisporales</taxon>
        <taxon>Diversisporaceae</taxon>
        <taxon>Diversispora</taxon>
    </lineage>
</organism>
<dbReference type="AlphaFoldDB" id="A0A397JDH9"/>
<feature type="transmembrane region" description="Helical" evidence="1">
    <location>
        <begin position="20"/>
        <end position="36"/>
    </location>
</feature>
<feature type="transmembrane region" description="Helical" evidence="1">
    <location>
        <begin position="112"/>
        <end position="133"/>
    </location>
</feature>
<keyword evidence="1" id="KW-0472">Membrane</keyword>
<proteinExistence type="predicted"/>
<keyword evidence="1" id="KW-1133">Transmembrane helix</keyword>
<sequence length="264" mass="29964">MSSNNTSNGTERYDATEDLIDVILNSLLPLLLLSLFEGFKKEKAKKRSIINKFDDIIIILSIVFISFICGFQWFREFSSFFKTFYVLNAIGVLIFGYFGYTGLLSKDEIEDGVFFSSAALVLMVFTGFTGILFGDLNVGPYFKKSISFTLYRYASEACIDNFGQETCSTFATLSTIVSYINILLIALIVASHYYNWSILKKLLGFTFLAMLIIYPAFVSGYLISNNQYITKIIFCFSIVSFTRLIDSCKSESRTATHFYIYGKK</sequence>
<feature type="transmembrane region" description="Helical" evidence="1">
    <location>
        <begin position="170"/>
        <end position="190"/>
    </location>
</feature>
<gene>
    <name evidence="2" type="ORF">Glove_63g116</name>
</gene>
<protein>
    <submittedName>
        <fullName evidence="2">Uncharacterized protein</fullName>
    </submittedName>
</protein>
<feature type="transmembrane region" description="Helical" evidence="1">
    <location>
        <begin position="202"/>
        <end position="222"/>
    </location>
</feature>
<evidence type="ECO:0000256" key="1">
    <source>
        <dbReference type="SAM" id="Phobius"/>
    </source>
</evidence>
<comment type="caution">
    <text evidence="2">The sequence shown here is derived from an EMBL/GenBank/DDBJ whole genome shotgun (WGS) entry which is preliminary data.</text>
</comment>
<feature type="transmembrane region" description="Helical" evidence="1">
    <location>
        <begin position="228"/>
        <end position="245"/>
    </location>
</feature>
<accession>A0A397JDH9</accession>
<dbReference type="Proteomes" id="UP000266861">
    <property type="component" value="Unassembled WGS sequence"/>
</dbReference>
<keyword evidence="3" id="KW-1185">Reference proteome</keyword>